<evidence type="ECO:0000259" key="8">
    <source>
        <dbReference type="PROSITE" id="PS50011"/>
    </source>
</evidence>
<keyword evidence="10" id="KW-1185">Reference proteome</keyword>
<dbReference type="PANTHER" id="PTHR43671">
    <property type="entry name" value="SERINE/THREONINE-PROTEIN KINASE NEK"/>
    <property type="match status" value="1"/>
</dbReference>
<gene>
    <name evidence="9" type="ORF">O9H85_22520</name>
</gene>
<evidence type="ECO:0000256" key="7">
    <source>
        <dbReference type="PROSITE-ProRule" id="PRU10141"/>
    </source>
</evidence>
<evidence type="ECO:0000256" key="5">
    <source>
        <dbReference type="ARBA" id="ARBA00022777"/>
    </source>
</evidence>
<dbReference type="SMART" id="SM00220">
    <property type="entry name" value="S_TKc"/>
    <property type="match status" value="1"/>
</dbReference>
<sequence>MNERNRGMEPGQVLAGRYRLIRSLGCGGMSRVFLAEDLKLPGKLWAVKEAYAGLQEGDRGIGEASRQLEILRREAETMSRLRHPNLPDIVDYVQAGAAGRMYLVMDYIEGETLQERFDRLGKRVTEAQAAEWGLQLCELLDYLHGLRPNPVIHRDLKPSNLMIDAGGSLRLIDFGTARTWKEGQPGDTVYVGTVGFAAPEQFSGGQSDPRTDLYGLGALLYYLLCGGERYDPAQPSAVRLPEGIGPIVLRLLERSPDDRYPSARAVSTAIRGLSRSGGLEGIREEAAGAMPCLIAVAALYRGAGATFTALALSRALQDRAVPHAVLEPPTPSAELYALLFADKHAPPGYNCYTAAEGDLCASWIDGETLWLPASPGWRAEEAGGCTEASYWKRLFRQVSRPVVVADIGADWEQPAVRPLLEQADAIVCTMDPHVHKLELPAVKRRSRQLQEWRAVGKRVFGVANKSIRSKRAADWLRLLPLNPICELPALDAAWMAEASWRGELAQDIPAVRRALGKALEPWIVSLLEDRGLCADVGPAEWKGRRRSLH</sequence>
<dbReference type="Gene3D" id="1.10.510.10">
    <property type="entry name" value="Transferase(Phosphotransferase) domain 1"/>
    <property type="match status" value="1"/>
</dbReference>
<reference evidence="9 10" key="1">
    <citation type="submission" date="2022-12" db="EMBL/GenBank/DDBJ databases">
        <title>Draft genome sequence of Paenibacillus sp. dW9.</title>
        <authorList>
            <person name="Choi E.-W."/>
            <person name="Kim D.-U."/>
        </authorList>
    </citation>
    <scope>NUCLEOTIDE SEQUENCE [LARGE SCALE GENOMIC DNA]</scope>
    <source>
        <strain evidence="10">dW9</strain>
    </source>
</reference>
<feature type="binding site" evidence="7">
    <location>
        <position position="48"/>
    </location>
    <ligand>
        <name>ATP</name>
        <dbReference type="ChEBI" id="CHEBI:30616"/>
    </ligand>
</feature>
<accession>A0ABT4QE47</accession>
<dbReference type="InterPro" id="IPR008271">
    <property type="entry name" value="Ser/Thr_kinase_AS"/>
</dbReference>
<keyword evidence="4 7" id="KW-0547">Nucleotide-binding</keyword>
<dbReference type="EMBL" id="JAQAGZ010000015">
    <property type="protein sequence ID" value="MCZ8515142.1"/>
    <property type="molecule type" value="Genomic_DNA"/>
</dbReference>
<dbReference type="EC" id="2.7.11.1" evidence="2"/>
<proteinExistence type="inferred from homology"/>
<evidence type="ECO:0000256" key="3">
    <source>
        <dbReference type="ARBA" id="ARBA00022679"/>
    </source>
</evidence>
<dbReference type="PROSITE" id="PS00108">
    <property type="entry name" value="PROTEIN_KINASE_ST"/>
    <property type="match status" value="1"/>
</dbReference>
<keyword evidence="5 9" id="KW-0418">Kinase</keyword>
<evidence type="ECO:0000256" key="4">
    <source>
        <dbReference type="ARBA" id="ARBA00022741"/>
    </source>
</evidence>
<dbReference type="RefSeq" id="WP_269883667.1">
    <property type="nucleotide sequence ID" value="NZ_JAQAGZ010000015.1"/>
</dbReference>
<evidence type="ECO:0000313" key="10">
    <source>
        <dbReference type="Proteomes" id="UP001527882"/>
    </source>
</evidence>
<dbReference type="Proteomes" id="UP001527882">
    <property type="component" value="Unassembled WGS sequence"/>
</dbReference>
<protein>
    <recommendedName>
        <fullName evidence="2">non-specific serine/threonine protein kinase</fullName>
        <ecNumber evidence="2">2.7.11.1</ecNumber>
    </recommendedName>
</protein>
<dbReference type="InterPro" id="IPR050660">
    <property type="entry name" value="NEK_Ser/Thr_kinase"/>
</dbReference>
<organism evidence="9 10">
    <name type="scientific">Paenibacillus gyeongsangnamensis</name>
    <dbReference type="NCBI Taxonomy" id="3388067"/>
    <lineage>
        <taxon>Bacteria</taxon>
        <taxon>Bacillati</taxon>
        <taxon>Bacillota</taxon>
        <taxon>Bacilli</taxon>
        <taxon>Bacillales</taxon>
        <taxon>Paenibacillaceae</taxon>
        <taxon>Paenibacillus</taxon>
    </lineage>
</organism>
<evidence type="ECO:0000313" key="9">
    <source>
        <dbReference type="EMBL" id="MCZ8515142.1"/>
    </source>
</evidence>
<evidence type="ECO:0000256" key="2">
    <source>
        <dbReference type="ARBA" id="ARBA00012513"/>
    </source>
</evidence>
<dbReference type="PROSITE" id="PS00107">
    <property type="entry name" value="PROTEIN_KINASE_ATP"/>
    <property type="match status" value="1"/>
</dbReference>
<evidence type="ECO:0000256" key="6">
    <source>
        <dbReference type="ARBA" id="ARBA00022840"/>
    </source>
</evidence>
<comment type="caution">
    <text evidence="9">The sequence shown here is derived from an EMBL/GenBank/DDBJ whole genome shotgun (WGS) entry which is preliminary data.</text>
</comment>
<dbReference type="InterPro" id="IPR000719">
    <property type="entry name" value="Prot_kinase_dom"/>
</dbReference>
<dbReference type="InterPro" id="IPR017441">
    <property type="entry name" value="Protein_kinase_ATP_BS"/>
</dbReference>
<dbReference type="Gene3D" id="3.30.200.20">
    <property type="entry name" value="Phosphorylase Kinase, domain 1"/>
    <property type="match status" value="1"/>
</dbReference>
<dbReference type="CDD" id="cd14014">
    <property type="entry name" value="STKc_PknB_like"/>
    <property type="match status" value="1"/>
</dbReference>
<dbReference type="PROSITE" id="PS50011">
    <property type="entry name" value="PROTEIN_KINASE_DOM"/>
    <property type="match status" value="1"/>
</dbReference>
<name>A0ABT4QE47_9BACL</name>
<dbReference type="SUPFAM" id="SSF56112">
    <property type="entry name" value="Protein kinase-like (PK-like)"/>
    <property type="match status" value="1"/>
</dbReference>
<keyword evidence="6 7" id="KW-0067">ATP-binding</keyword>
<feature type="domain" description="Protein kinase" evidence="8">
    <location>
        <begin position="18"/>
        <end position="271"/>
    </location>
</feature>
<dbReference type="InterPro" id="IPR011009">
    <property type="entry name" value="Kinase-like_dom_sf"/>
</dbReference>
<dbReference type="Pfam" id="PF00069">
    <property type="entry name" value="Pkinase"/>
    <property type="match status" value="1"/>
</dbReference>
<evidence type="ECO:0000256" key="1">
    <source>
        <dbReference type="ARBA" id="ARBA00010886"/>
    </source>
</evidence>
<keyword evidence="3" id="KW-0808">Transferase</keyword>
<dbReference type="GO" id="GO:0016301">
    <property type="term" value="F:kinase activity"/>
    <property type="evidence" value="ECO:0007669"/>
    <property type="project" value="UniProtKB-KW"/>
</dbReference>
<comment type="similarity">
    <text evidence="1">Belongs to the protein kinase superfamily. NEK Ser/Thr protein kinase family. NIMA subfamily.</text>
</comment>
<dbReference type="PANTHER" id="PTHR43671:SF13">
    <property type="entry name" value="SERINE_THREONINE-PROTEIN KINASE NEK2"/>
    <property type="match status" value="1"/>
</dbReference>